<accession>A0ABP3GMV8</accession>
<dbReference type="InterPro" id="IPR000836">
    <property type="entry name" value="PRTase_dom"/>
</dbReference>
<gene>
    <name evidence="3" type="ORF">GCM10008967_43320</name>
</gene>
<dbReference type="Pfam" id="PF12500">
    <property type="entry name" value="TRSP"/>
    <property type="match status" value="1"/>
</dbReference>
<dbReference type="GO" id="GO:0016757">
    <property type="term" value="F:glycosyltransferase activity"/>
    <property type="evidence" value="ECO:0007669"/>
    <property type="project" value="UniProtKB-KW"/>
</dbReference>
<dbReference type="RefSeq" id="WP_343804187.1">
    <property type="nucleotide sequence ID" value="NZ_BAAADJ010000064.1"/>
</dbReference>
<reference evidence="4" key="1">
    <citation type="journal article" date="2019" name="Int. J. Syst. Evol. Microbiol.">
        <title>The Global Catalogue of Microorganisms (GCM) 10K type strain sequencing project: providing services to taxonomists for standard genome sequencing and annotation.</title>
        <authorList>
            <consortium name="The Broad Institute Genomics Platform"/>
            <consortium name="The Broad Institute Genome Sequencing Center for Infectious Disease"/>
            <person name="Wu L."/>
            <person name="Ma J."/>
        </authorList>
    </citation>
    <scope>NUCLEOTIDE SEQUENCE [LARGE SCALE GENOMIC DNA]</scope>
    <source>
        <strain evidence="4">JCM 9731</strain>
    </source>
</reference>
<proteinExistence type="predicted"/>
<evidence type="ECO:0000313" key="4">
    <source>
        <dbReference type="Proteomes" id="UP001500782"/>
    </source>
</evidence>
<dbReference type="InterPro" id="IPR022537">
    <property type="entry name" value="TRSP_dom"/>
</dbReference>
<dbReference type="InterPro" id="IPR029057">
    <property type="entry name" value="PRTase-like"/>
</dbReference>
<dbReference type="CDD" id="cd06223">
    <property type="entry name" value="PRTases_typeI"/>
    <property type="match status" value="1"/>
</dbReference>
<sequence length="457" mass="52800">MNSEHTMISYQQQQTFQIAKNVSVKVNIEKNPYNLPLEQFFDMALRNNKKRAFLFVSKWLGKHIPIPPQRSLFAGALLAYEYIKQFTKDQPSKSMNDRVQACIAAPEAFKSEEWIFHTELPITFIGFAETATALGHSMFRCFPNAQFFHTTREKIDGLKTSITFEEEHSHATSHRCYVDTSFLDNNHEVVLVDDELTTGKTVRNIIRSMQAEFPRKKYTVVSILDWRSEEDQNRFCELERECGCKIHVVSLVKGTMSLEQEGELLLEPGDFNPSKQANKVEVFWHQLAEDDLPPFQIVDHYSMSLNGDRYEIPFLRETGRFGLYGADTPNVEEWIEKIAEKLKRKRSGQKLLCLGSGEFMFLPMLLASHMGEGVSYHSTTRSPIHVWDKEGYGAQSGFTFPAPIDGDVQHFVYNIAEGMYDEIWVFYERKPKKSHIAQMCKQLSMTGIRRIGIHYFL</sequence>
<evidence type="ECO:0000313" key="3">
    <source>
        <dbReference type="EMBL" id="GAA0348326.1"/>
    </source>
</evidence>
<dbReference type="InterPro" id="IPR041688">
    <property type="entry name" value="PRTase_2"/>
</dbReference>
<dbReference type="Gene3D" id="3.40.50.2020">
    <property type="match status" value="1"/>
</dbReference>
<protein>
    <submittedName>
        <fullName evidence="3">Phosphoribosyltransferase family protein</fullName>
    </submittedName>
</protein>
<evidence type="ECO:0000259" key="2">
    <source>
        <dbReference type="Pfam" id="PF15609"/>
    </source>
</evidence>
<organism evidence="3 4">
    <name type="scientific">Bacillus carboniphilus</name>
    <dbReference type="NCBI Taxonomy" id="86663"/>
    <lineage>
        <taxon>Bacteria</taxon>
        <taxon>Bacillati</taxon>
        <taxon>Bacillota</taxon>
        <taxon>Bacilli</taxon>
        <taxon>Bacillales</taxon>
        <taxon>Bacillaceae</taxon>
        <taxon>Bacillus</taxon>
    </lineage>
</organism>
<name>A0ABP3GMV8_9BACI</name>
<dbReference type="SUPFAM" id="SSF53271">
    <property type="entry name" value="PRTase-like"/>
    <property type="match status" value="1"/>
</dbReference>
<keyword evidence="4" id="KW-1185">Reference proteome</keyword>
<dbReference type="Proteomes" id="UP001500782">
    <property type="component" value="Unassembled WGS sequence"/>
</dbReference>
<feature type="domain" description="TRSP" evidence="1">
    <location>
        <begin position="317"/>
        <end position="442"/>
    </location>
</feature>
<dbReference type="Pfam" id="PF15609">
    <property type="entry name" value="PRTase_2"/>
    <property type="match status" value="1"/>
</dbReference>
<keyword evidence="3" id="KW-0328">Glycosyltransferase</keyword>
<dbReference type="PIRSF" id="PIRSF020967">
    <property type="entry name" value="UCP020967"/>
    <property type="match status" value="1"/>
</dbReference>
<keyword evidence="3" id="KW-0808">Transferase</keyword>
<evidence type="ECO:0000259" key="1">
    <source>
        <dbReference type="Pfam" id="PF12500"/>
    </source>
</evidence>
<dbReference type="EMBL" id="BAAADJ010000064">
    <property type="protein sequence ID" value="GAA0348326.1"/>
    <property type="molecule type" value="Genomic_DNA"/>
</dbReference>
<dbReference type="InterPro" id="IPR011214">
    <property type="entry name" value="UCP020967"/>
</dbReference>
<comment type="caution">
    <text evidence="3">The sequence shown here is derived from an EMBL/GenBank/DDBJ whole genome shotgun (WGS) entry which is preliminary data.</text>
</comment>
<feature type="domain" description="Orotate phosphoribosyltransferase-like" evidence="2">
    <location>
        <begin position="40"/>
        <end position="255"/>
    </location>
</feature>